<accession>A0AAV7YSY8</accession>
<evidence type="ECO:0000256" key="1">
    <source>
        <dbReference type="SAM" id="Phobius"/>
    </source>
</evidence>
<feature type="transmembrane region" description="Helical" evidence="1">
    <location>
        <begin position="57"/>
        <end position="79"/>
    </location>
</feature>
<sequence length="159" mass="18748">MYKHVSMDNFHSGNFGFATVVYLIFSFFSFFFVVKVYRALTKFRIGLKNKTKVLQTLLLISIISILYFIQAIFGFFALIGHNKLNDVTDKWYENNDNAYYVWIFFWFIITEISPIIAIFTIFHLSLKRTKKTMQVEIKILQEEKGEELLGVSDTTSDEY</sequence>
<dbReference type="EMBL" id="JANTQA010000047">
    <property type="protein sequence ID" value="KAJ3432050.1"/>
    <property type="molecule type" value="Genomic_DNA"/>
</dbReference>
<feature type="transmembrane region" description="Helical" evidence="1">
    <location>
        <begin position="99"/>
        <end position="124"/>
    </location>
</feature>
<dbReference type="Proteomes" id="UP001146793">
    <property type="component" value="Unassembled WGS sequence"/>
</dbReference>
<organism evidence="2 3">
    <name type="scientific">Anaeramoeba flamelloides</name>
    <dbReference type="NCBI Taxonomy" id="1746091"/>
    <lineage>
        <taxon>Eukaryota</taxon>
        <taxon>Metamonada</taxon>
        <taxon>Anaeramoebidae</taxon>
        <taxon>Anaeramoeba</taxon>
    </lineage>
</organism>
<protein>
    <submittedName>
        <fullName evidence="2">Integral membrane protein</fullName>
    </submittedName>
</protein>
<name>A0AAV7YSY8_9EUKA</name>
<proteinExistence type="predicted"/>
<comment type="caution">
    <text evidence="2">The sequence shown here is derived from an EMBL/GenBank/DDBJ whole genome shotgun (WGS) entry which is preliminary data.</text>
</comment>
<evidence type="ECO:0000313" key="2">
    <source>
        <dbReference type="EMBL" id="KAJ3432050.1"/>
    </source>
</evidence>
<reference evidence="2" key="1">
    <citation type="submission" date="2022-08" db="EMBL/GenBank/DDBJ databases">
        <title>Novel sulphate-reducing endosymbionts in the free-living metamonad Anaeramoeba.</title>
        <authorList>
            <person name="Jerlstrom-Hultqvist J."/>
            <person name="Cepicka I."/>
            <person name="Gallot-Lavallee L."/>
            <person name="Salas-Leiva D."/>
            <person name="Curtis B.A."/>
            <person name="Zahonova K."/>
            <person name="Pipaliya S."/>
            <person name="Dacks J."/>
            <person name="Roger A.J."/>
        </authorList>
    </citation>
    <scope>NUCLEOTIDE SEQUENCE</scope>
    <source>
        <strain evidence="2">Busselton2</strain>
    </source>
</reference>
<evidence type="ECO:0000313" key="3">
    <source>
        <dbReference type="Proteomes" id="UP001146793"/>
    </source>
</evidence>
<dbReference type="AlphaFoldDB" id="A0AAV7YSY8"/>
<gene>
    <name evidence="2" type="ORF">M0812_20980</name>
</gene>
<keyword evidence="1" id="KW-0472">Membrane</keyword>
<keyword evidence="1" id="KW-0812">Transmembrane</keyword>
<keyword evidence="1" id="KW-1133">Transmembrane helix</keyword>
<feature type="transmembrane region" description="Helical" evidence="1">
    <location>
        <begin position="15"/>
        <end position="37"/>
    </location>
</feature>